<name>A0ABP1F2R8_9FLAO</name>
<dbReference type="SMART" id="SM00342">
    <property type="entry name" value="HTH_ARAC"/>
    <property type="match status" value="1"/>
</dbReference>
<keyword evidence="1" id="KW-0805">Transcription regulation</keyword>
<organism evidence="5 6">
    <name type="scientific">Tenacibaculum polynesiense</name>
    <dbReference type="NCBI Taxonomy" id="3137857"/>
    <lineage>
        <taxon>Bacteria</taxon>
        <taxon>Pseudomonadati</taxon>
        <taxon>Bacteroidota</taxon>
        <taxon>Flavobacteriia</taxon>
        <taxon>Flavobacteriales</taxon>
        <taxon>Flavobacteriaceae</taxon>
        <taxon>Tenacibaculum</taxon>
    </lineage>
</organism>
<dbReference type="SUPFAM" id="SSF46689">
    <property type="entry name" value="Homeodomain-like"/>
    <property type="match status" value="1"/>
</dbReference>
<dbReference type="PANTHER" id="PTHR43280">
    <property type="entry name" value="ARAC-FAMILY TRANSCRIPTIONAL REGULATOR"/>
    <property type="match status" value="1"/>
</dbReference>
<reference evidence="5 6" key="1">
    <citation type="submission" date="2024-05" db="EMBL/GenBank/DDBJ databases">
        <authorList>
            <person name="Duchaud E."/>
        </authorList>
    </citation>
    <scope>NUCLEOTIDE SEQUENCE [LARGE SCALE GENOMIC DNA]</scope>
    <source>
        <strain evidence="5">Ena-SAMPLE-TAB-13-05-2024-13:56:06:370-140308</strain>
    </source>
</reference>
<dbReference type="RefSeq" id="WP_348718250.1">
    <property type="nucleotide sequence ID" value="NZ_CAXJIO010000014.1"/>
</dbReference>
<proteinExistence type="predicted"/>
<evidence type="ECO:0000256" key="3">
    <source>
        <dbReference type="ARBA" id="ARBA00023163"/>
    </source>
</evidence>
<feature type="domain" description="HTH araC/xylS-type" evidence="4">
    <location>
        <begin position="133"/>
        <end position="232"/>
    </location>
</feature>
<protein>
    <submittedName>
        <fullName evidence="5">AraC family transcriptional regulator</fullName>
    </submittedName>
</protein>
<sequence length="237" mass="27267">MKIHDFDIKKGIYSFEFDELNTELHSHPVVEIISATNGTFSLLSNGQIIENLEFAIIDSNTEHKVSSKNCSIRVLMVESHNLRLTDFFVNNGINFQNGVFVKTKFEKKNELFSEVKNLARTIDLKTPTDKRIDESIKFIEENELEYKNLISELTSKVFLSNSRLSHLFKEHIGISIKKYLVWNRLRQAINLYLSENTNLTDVSIQSGFFDQAHLTNSFKTVLGVSPSKAYNSRILQL</sequence>
<evidence type="ECO:0000256" key="2">
    <source>
        <dbReference type="ARBA" id="ARBA00023125"/>
    </source>
</evidence>
<accession>A0ABP1F2R8</accession>
<dbReference type="Pfam" id="PF12833">
    <property type="entry name" value="HTH_18"/>
    <property type="match status" value="1"/>
</dbReference>
<evidence type="ECO:0000256" key="1">
    <source>
        <dbReference type="ARBA" id="ARBA00023015"/>
    </source>
</evidence>
<dbReference type="Proteomes" id="UP001497527">
    <property type="component" value="Unassembled WGS sequence"/>
</dbReference>
<keyword evidence="3" id="KW-0804">Transcription</keyword>
<evidence type="ECO:0000313" key="6">
    <source>
        <dbReference type="Proteomes" id="UP001497527"/>
    </source>
</evidence>
<evidence type="ECO:0000313" key="5">
    <source>
        <dbReference type="EMBL" id="CAL2103806.1"/>
    </source>
</evidence>
<dbReference type="PROSITE" id="PS01124">
    <property type="entry name" value="HTH_ARAC_FAMILY_2"/>
    <property type="match status" value="1"/>
</dbReference>
<dbReference type="PANTHER" id="PTHR43280:SF2">
    <property type="entry name" value="HTH-TYPE TRANSCRIPTIONAL REGULATOR EXSA"/>
    <property type="match status" value="1"/>
</dbReference>
<dbReference type="EMBL" id="CAXJIO010000014">
    <property type="protein sequence ID" value="CAL2103806.1"/>
    <property type="molecule type" value="Genomic_DNA"/>
</dbReference>
<gene>
    <name evidence="5" type="ORF">T190423A01A_50054</name>
</gene>
<keyword evidence="2" id="KW-0238">DNA-binding</keyword>
<dbReference type="InterPro" id="IPR018060">
    <property type="entry name" value="HTH_AraC"/>
</dbReference>
<evidence type="ECO:0000259" key="4">
    <source>
        <dbReference type="PROSITE" id="PS01124"/>
    </source>
</evidence>
<comment type="caution">
    <text evidence="5">The sequence shown here is derived from an EMBL/GenBank/DDBJ whole genome shotgun (WGS) entry which is preliminary data.</text>
</comment>
<dbReference type="Gene3D" id="1.10.10.60">
    <property type="entry name" value="Homeodomain-like"/>
    <property type="match status" value="1"/>
</dbReference>
<dbReference type="InterPro" id="IPR009057">
    <property type="entry name" value="Homeodomain-like_sf"/>
</dbReference>
<keyword evidence="6" id="KW-1185">Reference proteome</keyword>